<evidence type="ECO:0000256" key="6">
    <source>
        <dbReference type="ARBA" id="ARBA00023284"/>
    </source>
</evidence>
<dbReference type="PANTHER" id="PTHR35272">
    <property type="entry name" value="THIOL:DISULFIDE INTERCHANGE PROTEIN DSBC-RELATED"/>
    <property type="match status" value="1"/>
</dbReference>
<keyword evidence="5" id="KW-1015">Disulfide bond</keyword>
<evidence type="ECO:0000256" key="5">
    <source>
        <dbReference type="ARBA" id="ARBA00023157"/>
    </source>
</evidence>
<comment type="similarity">
    <text evidence="2">Belongs to the thioredoxin family. DsbC subfamily.</text>
</comment>
<dbReference type="InterPro" id="IPR018950">
    <property type="entry name" value="DiS-bond_isomerase_DsbC/G_N"/>
</dbReference>
<evidence type="ECO:0000256" key="2">
    <source>
        <dbReference type="ARBA" id="ARBA00009813"/>
    </source>
</evidence>
<accession>A0A3B0Z939</accession>
<protein>
    <submittedName>
        <fullName evidence="9">Thiol:disulfide interchange protein DsbC</fullName>
    </submittedName>
</protein>
<dbReference type="EMBL" id="UOFK01000113">
    <property type="protein sequence ID" value="VAW77206.1"/>
    <property type="molecule type" value="Genomic_DNA"/>
</dbReference>
<dbReference type="Gene3D" id="3.40.30.10">
    <property type="entry name" value="Glutaredoxin"/>
    <property type="match status" value="1"/>
</dbReference>
<feature type="domain" description="Thioredoxin-like fold" evidence="8">
    <location>
        <begin position="99"/>
        <end position="220"/>
    </location>
</feature>
<dbReference type="SUPFAM" id="SSF52833">
    <property type="entry name" value="Thioredoxin-like"/>
    <property type="match status" value="1"/>
</dbReference>
<organism evidence="9">
    <name type="scientific">hydrothermal vent metagenome</name>
    <dbReference type="NCBI Taxonomy" id="652676"/>
    <lineage>
        <taxon>unclassified sequences</taxon>
        <taxon>metagenomes</taxon>
        <taxon>ecological metagenomes</taxon>
    </lineage>
</organism>
<dbReference type="PANTHER" id="PTHR35272:SF3">
    <property type="entry name" value="THIOL:DISULFIDE INTERCHANGE PROTEIN DSBC"/>
    <property type="match status" value="1"/>
</dbReference>
<name>A0A3B0Z939_9ZZZZ</name>
<dbReference type="Pfam" id="PF13098">
    <property type="entry name" value="Thioredoxin_2"/>
    <property type="match status" value="1"/>
</dbReference>
<dbReference type="GO" id="GO:0042597">
    <property type="term" value="C:periplasmic space"/>
    <property type="evidence" value="ECO:0007669"/>
    <property type="project" value="UniProtKB-SubCell"/>
</dbReference>
<dbReference type="Gene3D" id="3.10.450.70">
    <property type="entry name" value="Disulphide bond isomerase, DsbC/G, N-terminal"/>
    <property type="match status" value="1"/>
</dbReference>
<reference evidence="9" key="1">
    <citation type="submission" date="2018-06" db="EMBL/GenBank/DDBJ databases">
        <authorList>
            <person name="Zhirakovskaya E."/>
        </authorList>
    </citation>
    <scope>NUCLEOTIDE SEQUENCE</scope>
</reference>
<evidence type="ECO:0000259" key="8">
    <source>
        <dbReference type="Pfam" id="PF13098"/>
    </source>
</evidence>
<dbReference type="InterPro" id="IPR009094">
    <property type="entry name" value="DiS-bond_isomerase_DsbC/G_N_sf"/>
</dbReference>
<dbReference type="AlphaFoldDB" id="A0A3B0Z939"/>
<proteinExistence type="inferred from homology"/>
<dbReference type="InterPro" id="IPR051470">
    <property type="entry name" value="Thiol:disulfide_interchange"/>
</dbReference>
<gene>
    <name evidence="9" type="ORF">MNBD_GAMMA13-663</name>
</gene>
<evidence type="ECO:0000256" key="4">
    <source>
        <dbReference type="ARBA" id="ARBA00022764"/>
    </source>
</evidence>
<dbReference type="Pfam" id="PF10411">
    <property type="entry name" value="DsbC_N"/>
    <property type="match status" value="1"/>
</dbReference>
<dbReference type="CDD" id="cd03020">
    <property type="entry name" value="DsbA_DsbC_DsbG"/>
    <property type="match status" value="1"/>
</dbReference>
<evidence type="ECO:0000313" key="9">
    <source>
        <dbReference type="EMBL" id="VAW77206.1"/>
    </source>
</evidence>
<dbReference type="SUPFAM" id="SSF54423">
    <property type="entry name" value="DsbC/DsbG N-terminal domain-like"/>
    <property type="match status" value="1"/>
</dbReference>
<keyword evidence="4" id="KW-0574">Periplasm</keyword>
<feature type="domain" description="Disulphide bond isomerase DsbC/G N-terminal" evidence="7">
    <location>
        <begin position="11"/>
        <end position="73"/>
    </location>
</feature>
<dbReference type="InterPro" id="IPR012336">
    <property type="entry name" value="Thioredoxin-like_fold"/>
</dbReference>
<evidence type="ECO:0000256" key="3">
    <source>
        <dbReference type="ARBA" id="ARBA00022729"/>
    </source>
</evidence>
<comment type="subcellular location">
    <subcellularLocation>
        <location evidence="1">Periplasm</location>
    </subcellularLocation>
</comment>
<evidence type="ECO:0000259" key="7">
    <source>
        <dbReference type="Pfam" id="PF10411"/>
    </source>
</evidence>
<evidence type="ECO:0000256" key="1">
    <source>
        <dbReference type="ARBA" id="ARBA00004418"/>
    </source>
</evidence>
<dbReference type="InterPro" id="IPR036249">
    <property type="entry name" value="Thioredoxin-like_sf"/>
</dbReference>
<keyword evidence="3" id="KW-0732">Signal</keyword>
<dbReference type="InterPro" id="IPR033954">
    <property type="entry name" value="DiS-bond_Isoase_DsbC/G"/>
</dbReference>
<keyword evidence="6" id="KW-0676">Redox-active center</keyword>
<sequence length="226" mass="24767">MTSPVTVVADQAADEVVIRKALGSIPVEAIAPTPVAGIYEVVAGPHVIYVSADGRYMFQGELVDMVTRKSLTEPRRRKTTLAALQTVNEKDMIIYEPEKTKHTITVFTDIDCGYCRKLHNEMDDFLAAGIRVRYMMFPRAGKGSNSYNKAVAVLCSDNRNKALTEAKNGKPIDMKTCGSPVDQHMALVEQLGARGTPFIVFENGQTQPGYVPAKQMAKMLDQVSAP</sequence>